<keyword evidence="1" id="KW-1133">Transmembrane helix</keyword>
<comment type="caution">
    <text evidence="2">The sequence shown here is derived from an EMBL/GenBank/DDBJ whole genome shotgun (WGS) entry which is preliminary data.</text>
</comment>
<dbReference type="InterPro" id="IPR032531">
    <property type="entry name" value="DUF4956"/>
</dbReference>
<reference evidence="3" key="1">
    <citation type="journal article" date="2019" name="Int. J. Syst. Evol. Microbiol.">
        <title>The Global Catalogue of Microorganisms (GCM) 10K type strain sequencing project: providing services to taxonomists for standard genome sequencing and annotation.</title>
        <authorList>
            <consortium name="The Broad Institute Genomics Platform"/>
            <consortium name="The Broad Institute Genome Sequencing Center for Infectious Disease"/>
            <person name="Wu L."/>
            <person name="Ma J."/>
        </authorList>
    </citation>
    <scope>NUCLEOTIDE SEQUENCE [LARGE SCALE GENOMIC DNA]</scope>
    <source>
        <strain evidence="3">CCUG 55608</strain>
    </source>
</reference>
<evidence type="ECO:0000313" key="3">
    <source>
        <dbReference type="Proteomes" id="UP001597116"/>
    </source>
</evidence>
<dbReference type="RefSeq" id="WP_379885283.1">
    <property type="nucleotide sequence ID" value="NZ_JBHTLP010000022.1"/>
</dbReference>
<sequence>MRQELQDIFSFTITAREVIANTLMATVCGAIISFFYRLTFRGGTYSIQLIRSMVMLSMLTAFIMMVIGDNLARAFGMVGVLSIIQFKAAMKGAQDFMFLLYALAMGLACGAGLYVPSLVGCLLIGLITVGMTQLFPSNNPPDFTLTVVQTVHSLNEDREYKAILESFCQTSKLVSRKVSTRENGVLSRFSYVVRIRKDGCSAALVSALKAVEGVQEVLLEYDKE</sequence>
<name>A0ABW3QK21_9BACT</name>
<organism evidence="2 3">
    <name type="scientific">Larkinella insperata</name>
    <dbReference type="NCBI Taxonomy" id="332158"/>
    <lineage>
        <taxon>Bacteria</taxon>
        <taxon>Pseudomonadati</taxon>
        <taxon>Bacteroidota</taxon>
        <taxon>Cytophagia</taxon>
        <taxon>Cytophagales</taxon>
        <taxon>Spirosomataceae</taxon>
        <taxon>Larkinella</taxon>
    </lineage>
</organism>
<keyword evidence="1" id="KW-0472">Membrane</keyword>
<dbReference type="EMBL" id="JBHTLP010000022">
    <property type="protein sequence ID" value="MFD1144618.1"/>
    <property type="molecule type" value="Genomic_DNA"/>
</dbReference>
<evidence type="ECO:0000256" key="1">
    <source>
        <dbReference type="SAM" id="Phobius"/>
    </source>
</evidence>
<evidence type="ECO:0000313" key="2">
    <source>
        <dbReference type="EMBL" id="MFD1144618.1"/>
    </source>
</evidence>
<keyword evidence="3" id="KW-1185">Reference proteome</keyword>
<dbReference type="Proteomes" id="UP001597116">
    <property type="component" value="Unassembled WGS sequence"/>
</dbReference>
<feature type="transmembrane region" description="Helical" evidence="1">
    <location>
        <begin position="18"/>
        <end position="37"/>
    </location>
</feature>
<keyword evidence="1" id="KW-0812">Transmembrane</keyword>
<proteinExistence type="predicted"/>
<protein>
    <submittedName>
        <fullName evidence="2">DUF4956 domain-containing protein</fullName>
    </submittedName>
</protein>
<dbReference type="Pfam" id="PF16316">
    <property type="entry name" value="DUF4956"/>
    <property type="match status" value="1"/>
</dbReference>
<accession>A0ABW3QK21</accession>
<feature type="transmembrane region" description="Helical" evidence="1">
    <location>
        <begin position="97"/>
        <end position="127"/>
    </location>
</feature>
<gene>
    <name evidence="2" type="ORF">ACFQ4C_26050</name>
</gene>